<sequence length="482" mass="53813">MRNGTGTSQLNGYGGQSSGNTGGYGRGYQSANNISNDHCDHPNTVSTNQVENNNLLKKEEIRCAQEIVAAGAAIQDKDIWHRRLGHPSQQILRYLKLDRSSKGDGVSTHFVVHGSPLEKTESQAVEAENDNEDNREPADTSTVNSSVDQMSRPSPTDEVSENTHAIPSHVDSHIRRPSRSIKEPMWMKYYAITKRHSSTKHPMASYLNYEKLKPECRSFLSKLSEYVEPKNFIYVDDLLVTGSNTQLITKVKACLHKQFKLKDLGELKFFLGIEVLRSSGGIILNQRKYILELIAEAGLTGAKPASTPMESNLRLTSVEHDQANGYSTDDVLHDITSYQILVGKLLYATITRPDISYAVQTLSQFMQSPKKSHMEAATRVIRYLKGSVGQGVWLHSEPTNIITCWCDSDWEACPNTRRSITGYVIKFGESLVSWKSKKQQTVSRSSTEAEYRSMASAVSEITWLLGLFKELGKAYRGVKLVA</sequence>
<feature type="region of interest" description="Disordered" evidence="1">
    <location>
        <begin position="1"/>
        <end position="46"/>
    </location>
</feature>
<feature type="compositionally biased region" description="Polar residues" evidence="1">
    <location>
        <begin position="139"/>
        <end position="154"/>
    </location>
</feature>
<reference evidence="3" key="1">
    <citation type="journal article" date="2012" name="Nature">
        <title>The tomato genome sequence provides insights into fleshy fruit evolution.</title>
        <authorList>
            <consortium name="Tomato Genome Consortium"/>
        </authorList>
    </citation>
    <scope>NUCLEOTIDE SEQUENCE [LARGE SCALE GENOMIC DNA]</scope>
    <source>
        <strain evidence="3">cv. Heinz 1706</strain>
    </source>
</reference>
<feature type="region of interest" description="Disordered" evidence="1">
    <location>
        <begin position="102"/>
        <end position="177"/>
    </location>
</feature>
<feature type="domain" description="Reverse transcriptase Ty1/copia-type" evidence="2">
    <location>
        <begin position="233"/>
        <end position="310"/>
    </location>
</feature>
<dbReference type="CDD" id="cd09272">
    <property type="entry name" value="RNase_HI_RT_Ty1"/>
    <property type="match status" value="1"/>
</dbReference>
<dbReference type="Pfam" id="PF07727">
    <property type="entry name" value="RVT_2"/>
    <property type="match status" value="1"/>
</dbReference>
<accession>A0A3Q7EWA6</accession>
<dbReference type="InParanoid" id="A0A3Q7EWA6"/>
<name>A0A3Q7EWA6_SOLLC</name>
<evidence type="ECO:0000259" key="2">
    <source>
        <dbReference type="Pfam" id="PF07727"/>
    </source>
</evidence>
<evidence type="ECO:0000313" key="4">
    <source>
        <dbReference type="Proteomes" id="UP000004994"/>
    </source>
</evidence>
<feature type="compositionally biased region" description="Polar residues" evidence="1">
    <location>
        <begin position="1"/>
        <end position="10"/>
    </location>
</feature>
<dbReference type="STRING" id="4081.A0A3Q7EWA6"/>
<feature type="compositionally biased region" description="Gly residues" evidence="1">
    <location>
        <begin position="12"/>
        <end position="26"/>
    </location>
</feature>
<organism evidence="3">
    <name type="scientific">Solanum lycopersicum</name>
    <name type="common">Tomato</name>
    <name type="synonym">Lycopersicon esculentum</name>
    <dbReference type="NCBI Taxonomy" id="4081"/>
    <lineage>
        <taxon>Eukaryota</taxon>
        <taxon>Viridiplantae</taxon>
        <taxon>Streptophyta</taxon>
        <taxon>Embryophyta</taxon>
        <taxon>Tracheophyta</taxon>
        <taxon>Spermatophyta</taxon>
        <taxon>Magnoliopsida</taxon>
        <taxon>eudicotyledons</taxon>
        <taxon>Gunneridae</taxon>
        <taxon>Pentapetalae</taxon>
        <taxon>asterids</taxon>
        <taxon>lamiids</taxon>
        <taxon>Solanales</taxon>
        <taxon>Solanaceae</taxon>
        <taxon>Solanoideae</taxon>
        <taxon>Solaneae</taxon>
        <taxon>Solanum</taxon>
        <taxon>Solanum subgen. Lycopersicon</taxon>
    </lineage>
</organism>
<reference evidence="3" key="2">
    <citation type="submission" date="2019-01" db="UniProtKB">
        <authorList>
            <consortium name="EnsemblPlants"/>
        </authorList>
    </citation>
    <scope>IDENTIFICATION</scope>
    <source>
        <strain evidence="3">cv. Heinz 1706</strain>
    </source>
</reference>
<proteinExistence type="predicted"/>
<dbReference type="EnsemblPlants" id="Solyc01g028875.1.1">
    <property type="protein sequence ID" value="Solyc01g028875.1.1"/>
    <property type="gene ID" value="Solyc01g028875.1"/>
</dbReference>
<dbReference type="Gramene" id="Solyc01g028875.1.1">
    <property type="protein sequence ID" value="Solyc01g028875.1.1"/>
    <property type="gene ID" value="Solyc01g028875.1"/>
</dbReference>
<dbReference type="Proteomes" id="UP000004994">
    <property type="component" value="Chromosome 1"/>
</dbReference>
<dbReference type="SUPFAM" id="SSF56672">
    <property type="entry name" value="DNA/RNA polymerases"/>
    <property type="match status" value="1"/>
</dbReference>
<evidence type="ECO:0000256" key="1">
    <source>
        <dbReference type="SAM" id="MobiDB-lite"/>
    </source>
</evidence>
<keyword evidence="4" id="KW-1185">Reference proteome</keyword>
<dbReference type="PANTHER" id="PTHR11439:SF457">
    <property type="entry name" value="GAG-PRE-INTEGRASE DOMAIN-CONTAINING PROTEIN"/>
    <property type="match status" value="1"/>
</dbReference>
<dbReference type="PANTHER" id="PTHR11439">
    <property type="entry name" value="GAG-POL-RELATED RETROTRANSPOSON"/>
    <property type="match status" value="1"/>
</dbReference>
<dbReference type="AlphaFoldDB" id="A0A3Q7EWA6"/>
<protein>
    <recommendedName>
        <fullName evidence="2">Reverse transcriptase Ty1/copia-type domain-containing protein</fullName>
    </recommendedName>
</protein>
<dbReference type="InterPro" id="IPR013103">
    <property type="entry name" value="RVT_2"/>
</dbReference>
<dbReference type="InterPro" id="IPR043502">
    <property type="entry name" value="DNA/RNA_pol_sf"/>
</dbReference>
<evidence type="ECO:0000313" key="3">
    <source>
        <dbReference type="EnsemblPlants" id="Solyc01g028875.1.1"/>
    </source>
</evidence>